<feature type="compositionally biased region" description="Low complexity" evidence="1">
    <location>
        <begin position="629"/>
        <end position="642"/>
    </location>
</feature>
<accession>A0A239AAZ8</accession>
<sequence length="881" mass="92757">MFYRDVLGRKLTKEEVDANFRELVQSIADGLSSLPPPVAGGGTDGKYYASAAGAVGGANFLTGAVPDADDTAILQSLLSINGPKHIVIDRVCPTSAPLKLNSDTTLEFINGGAIVLKPNSNCNVLEDATYSTQAGVYTTKNLSFINLRVNGNGYSNGAFQQIHHRSDGWNVGLRLAGVENVVLVNPWMRNCRTFCSFINNFHAVRVMGAFADQPKEAPYGNLDGFKFCGPYNDLRVVGLRGYTKDDILSCVACDVWVPTAAQLPAGGNETNTGVDSRATYGRATNGYISNLVFEDTAMCVRVMSKNSLLDNHTFENVSGSTQGGVFLIDNFTIGGQSPNFLYDNAPGDGGGNLSTLTFKNVNVSGLVGQNSLGFFALGGRIRDVEFIDCHFLDTSSSEPFIRVHGTGQINNLRAQVKAYSGSGATVDVIRSSGQIANLFLNAISYERPGSANNSAIFRQEAGSTGRIVTNGLYAKNTGAHIAWSGGSIGLVHTVGAGGTGLLSGHGHIDLGGKTLAAANMSGFDPYFTTHHNGSITLTRGDAFSTSTSGGGTTPPAGSAPTALDITATPGDGQVTIQASGGQGATSYALYRGTNSSGILLSTSFPYTDTGRANGTPVTYYATATNANGTVSDTATATPQTGATPPPPPQEGDNVGTYPTNALVAHWSFEETSGDYASRVGSHTLTRSNNPASTTDGKFGRGVSFDRNLQQRLLGGSNINLGTGFTLCGWMKINDTATQILLSKWTDGNTARQEFVFYQDGGKLKFNIRATGSGTDAYRESECLAPAAGQRVFVALRFNGQNSYVTTNAEAPGAVVTTIVSQDLVTPLMPPSSTPFAVGGYSESTDITMNGIWDELSYYSRPLIENELLYLYNNGAGRAFPA</sequence>
<dbReference type="Gene3D" id="2.60.120.200">
    <property type="match status" value="1"/>
</dbReference>
<dbReference type="Proteomes" id="UP000198310">
    <property type="component" value="Unassembled WGS sequence"/>
</dbReference>
<dbReference type="EMBL" id="FZNS01000011">
    <property type="protein sequence ID" value="SNR92770.1"/>
    <property type="molecule type" value="Genomic_DNA"/>
</dbReference>
<name>A0A239AAZ8_9BACT</name>
<organism evidence="2 3">
    <name type="scientific">Hymenobacter mucosus</name>
    <dbReference type="NCBI Taxonomy" id="1411120"/>
    <lineage>
        <taxon>Bacteria</taxon>
        <taxon>Pseudomonadati</taxon>
        <taxon>Bacteroidota</taxon>
        <taxon>Cytophagia</taxon>
        <taxon>Cytophagales</taxon>
        <taxon>Hymenobacteraceae</taxon>
        <taxon>Hymenobacter</taxon>
    </lineage>
</organism>
<dbReference type="RefSeq" id="WP_089333946.1">
    <property type="nucleotide sequence ID" value="NZ_FZNS01000011.1"/>
</dbReference>
<evidence type="ECO:0000313" key="2">
    <source>
        <dbReference type="EMBL" id="SNR92770.1"/>
    </source>
</evidence>
<proteinExistence type="predicted"/>
<dbReference type="InterPro" id="IPR013320">
    <property type="entry name" value="ConA-like_dom_sf"/>
</dbReference>
<protein>
    <recommendedName>
        <fullName evidence="4">Concanavalin A-like lectin/glucanases superfamily protein</fullName>
    </recommendedName>
</protein>
<dbReference type="InterPro" id="IPR011050">
    <property type="entry name" value="Pectin_lyase_fold/virulence"/>
</dbReference>
<dbReference type="GO" id="GO:0004553">
    <property type="term" value="F:hydrolase activity, hydrolyzing O-glycosyl compounds"/>
    <property type="evidence" value="ECO:0007669"/>
    <property type="project" value="UniProtKB-ARBA"/>
</dbReference>
<dbReference type="SUPFAM" id="SSF51126">
    <property type="entry name" value="Pectin lyase-like"/>
    <property type="match status" value="1"/>
</dbReference>
<feature type="region of interest" description="Disordered" evidence="1">
    <location>
        <begin position="629"/>
        <end position="652"/>
    </location>
</feature>
<reference evidence="3" key="1">
    <citation type="submission" date="2017-06" db="EMBL/GenBank/DDBJ databases">
        <authorList>
            <person name="Varghese N."/>
            <person name="Submissions S."/>
        </authorList>
    </citation>
    <scope>NUCLEOTIDE SEQUENCE [LARGE SCALE GENOMIC DNA]</scope>
    <source>
        <strain evidence="3">DSM 28041</strain>
    </source>
</reference>
<evidence type="ECO:0000313" key="3">
    <source>
        <dbReference type="Proteomes" id="UP000198310"/>
    </source>
</evidence>
<evidence type="ECO:0000256" key="1">
    <source>
        <dbReference type="SAM" id="MobiDB-lite"/>
    </source>
</evidence>
<keyword evidence="3" id="KW-1185">Reference proteome</keyword>
<gene>
    <name evidence="2" type="ORF">SAMN06269173_111120</name>
</gene>
<dbReference type="InterPro" id="IPR013783">
    <property type="entry name" value="Ig-like_fold"/>
</dbReference>
<dbReference type="Gene3D" id="2.60.40.10">
    <property type="entry name" value="Immunoglobulins"/>
    <property type="match status" value="1"/>
</dbReference>
<dbReference type="SUPFAM" id="SSF49899">
    <property type="entry name" value="Concanavalin A-like lectins/glucanases"/>
    <property type="match status" value="1"/>
</dbReference>
<dbReference type="AlphaFoldDB" id="A0A239AAZ8"/>
<evidence type="ECO:0008006" key="4">
    <source>
        <dbReference type="Google" id="ProtNLM"/>
    </source>
</evidence>
<dbReference type="GO" id="GO:0005975">
    <property type="term" value="P:carbohydrate metabolic process"/>
    <property type="evidence" value="ECO:0007669"/>
    <property type="project" value="UniProtKB-ARBA"/>
</dbReference>